<reference evidence="1" key="1">
    <citation type="submission" date="2020-06" db="EMBL/GenBank/DDBJ databases">
        <authorList>
            <person name="Li T."/>
            <person name="Hu X."/>
            <person name="Zhang T."/>
            <person name="Song X."/>
            <person name="Zhang H."/>
            <person name="Dai N."/>
            <person name="Sheng W."/>
            <person name="Hou X."/>
            <person name="Wei L."/>
        </authorList>
    </citation>
    <scope>NUCLEOTIDE SEQUENCE</scope>
    <source>
        <strain evidence="1">G02</strain>
        <tissue evidence="1">Leaf</tissue>
    </source>
</reference>
<reference evidence="1" key="2">
    <citation type="journal article" date="2024" name="Plant">
        <title>Genomic evolution and insights into agronomic trait innovations of Sesamum species.</title>
        <authorList>
            <person name="Miao H."/>
            <person name="Wang L."/>
            <person name="Qu L."/>
            <person name="Liu H."/>
            <person name="Sun Y."/>
            <person name="Le M."/>
            <person name="Wang Q."/>
            <person name="Wei S."/>
            <person name="Zheng Y."/>
            <person name="Lin W."/>
            <person name="Duan Y."/>
            <person name="Cao H."/>
            <person name="Xiong S."/>
            <person name="Wang X."/>
            <person name="Wei L."/>
            <person name="Li C."/>
            <person name="Ma Q."/>
            <person name="Ju M."/>
            <person name="Zhao R."/>
            <person name="Li G."/>
            <person name="Mu C."/>
            <person name="Tian Q."/>
            <person name="Mei H."/>
            <person name="Zhang T."/>
            <person name="Gao T."/>
            <person name="Zhang H."/>
        </authorList>
    </citation>
    <scope>NUCLEOTIDE SEQUENCE</scope>
    <source>
        <strain evidence="1">G02</strain>
    </source>
</reference>
<gene>
    <name evidence="1" type="ORF">Sradi_3301000</name>
</gene>
<comment type="caution">
    <text evidence="1">The sequence shown here is derived from an EMBL/GenBank/DDBJ whole genome shotgun (WGS) entry which is preliminary data.</text>
</comment>
<proteinExistence type="predicted"/>
<evidence type="ECO:0000313" key="1">
    <source>
        <dbReference type="EMBL" id="KAL0373853.1"/>
    </source>
</evidence>
<dbReference type="AlphaFoldDB" id="A0AAW2R235"/>
<name>A0AAW2R235_SESRA</name>
<protein>
    <recommendedName>
        <fullName evidence="2">Reverse transcriptase Ty1/copia-type domain-containing protein</fullName>
    </recommendedName>
</protein>
<organism evidence="1">
    <name type="scientific">Sesamum radiatum</name>
    <name type="common">Black benniseed</name>
    <dbReference type="NCBI Taxonomy" id="300843"/>
    <lineage>
        <taxon>Eukaryota</taxon>
        <taxon>Viridiplantae</taxon>
        <taxon>Streptophyta</taxon>
        <taxon>Embryophyta</taxon>
        <taxon>Tracheophyta</taxon>
        <taxon>Spermatophyta</taxon>
        <taxon>Magnoliopsida</taxon>
        <taxon>eudicotyledons</taxon>
        <taxon>Gunneridae</taxon>
        <taxon>Pentapetalae</taxon>
        <taxon>asterids</taxon>
        <taxon>lamiids</taxon>
        <taxon>Lamiales</taxon>
        <taxon>Pedaliaceae</taxon>
        <taxon>Sesamum</taxon>
    </lineage>
</organism>
<evidence type="ECO:0008006" key="2">
    <source>
        <dbReference type="Google" id="ProtNLM"/>
    </source>
</evidence>
<accession>A0AAW2R235</accession>
<dbReference type="EMBL" id="JACGWJ010000014">
    <property type="protein sequence ID" value="KAL0373853.1"/>
    <property type="molecule type" value="Genomic_DNA"/>
</dbReference>
<sequence length="51" mass="5679">MKDLRYAKYFLGLEIAQFQDGTSITQCKYIEDIIADTGMGGAKLVLIPLPQ</sequence>